<dbReference type="AlphaFoldDB" id="A0A918LJH6"/>
<evidence type="ECO:0000313" key="2">
    <source>
        <dbReference type="EMBL" id="GGS60355.1"/>
    </source>
</evidence>
<sequence>MQFGLNFFPVIDPARKSAPQYYQETIQLALLAESSGFEHVQTVEHYGSPYGGYCPDPVTLLTAIAARTSTIRLTTGAVIAAFNHPLKTAARLAMLDNLSGGRLDAGFGRGFLPDEFAWFQVPMAESRARFAEMVDACVALWSEESVTWTGDFYRFGPVSLLPRPVQRPHPPVFVASATSAESCAAAGKAGHHLQVVPSVTSREQLREMLAAYREAWAASAHPGRPRIQIKYTCYLSEDRAEALDAAERYERNYVEHMAGAVAGWAGARSDQYPGYEKFVDKVRDYDFAASLAARKVLAGTPAEVRDQLAAIAQWYGDDLTVSIQVNPGHMPYEQSERALRLFADHVMAEV</sequence>
<evidence type="ECO:0000259" key="1">
    <source>
        <dbReference type="Pfam" id="PF00296"/>
    </source>
</evidence>
<dbReference type="PANTHER" id="PTHR30137:SF6">
    <property type="entry name" value="LUCIFERASE-LIKE MONOOXYGENASE"/>
    <property type="match status" value="1"/>
</dbReference>
<dbReference type="Proteomes" id="UP000653493">
    <property type="component" value="Unassembled WGS sequence"/>
</dbReference>
<evidence type="ECO:0000313" key="3">
    <source>
        <dbReference type="Proteomes" id="UP000653493"/>
    </source>
</evidence>
<dbReference type="EMBL" id="BMSL01000024">
    <property type="protein sequence ID" value="GGS60355.1"/>
    <property type="molecule type" value="Genomic_DNA"/>
</dbReference>
<gene>
    <name evidence="2" type="ORF">GCM10010238_56880</name>
</gene>
<comment type="caution">
    <text evidence="2">The sequence shown here is derived from an EMBL/GenBank/DDBJ whole genome shotgun (WGS) entry which is preliminary data.</text>
</comment>
<dbReference type="GO" id="GO:0016705">
    <property type="term" value="F:oxidoreductase activity, acting on paired donors, with incorporation or reduction of molecular oxygen"/>
    <property type="evidence" value="ECO:0007669"/>
    <property type="project" value="InterPro"/>
</dbReference>
<reference evidence="2" key="1">
    <citation type="journal article" date="2014" name="Int. J. Syst. Evol. Microbiol.">
        <title>Complete genome sequence of Corynebacterium casei LMG S-19264T (=DSM 44701T), isolated from a smear-ripened cheese.</title>
        <authorList>
            <consortium name="US DOE Joint Genome Institute (JGI-PGF)"/>
            <person name="Walter F."/>
            <person name="Albersmeier A."/>
            <person name="Kalinowski J."/>
            <person name="Ruckert C."/>
        </authorList>
    </citation>
    <scope>NUCLEOTIDE SEQUENCE</scope>
    <source>
        <strain evidence="2">JCM 4234</strain>
    </source>
</reference>
<dbReference type="Gene3D" id="3.20.20.30">
    <property type="entry name" value="Luciferase-like domain"/>
    <property type="match status" value="1"/>
</dbReference>
<reference evidence="2" key="2">
    <citation type="submission" date="2020-09" db="EMBL/GenBank/DDBJ databases">
        <authorList>
            <person name="Sun Q."/>
            <person name="Ohkuma M."/>
        </authorList>
    </citation>
    <scope>NUCLEOTIDE SEQUENCE</scope>
    <source>
        <strain evidence="2">JCM 4234</strain>
    </source>
</reference>
<dbReference type="InterPro" id="IPR036661">
    <property type="entry name" value="Luciferase-like_sf"/>
</dbReference>
<dbReference type="Pfam" id="PF00296">
    <property type="entry name" value="Bac_luciferase"/>
    <property type="match status" value="1"/>
</dbReference>
<dbReference type="InterPro" id="IPR011251">
    <property type="entry name" value="Luciferase-like_dom"/>
</dbReference>
<accession>A0A918LJH6</accession>
<organism evidence="2 3">
    <name type="scientific">Streptomyces griseoviridis</name>
    <dbReference type="NCBI Taxonomy" id="45398"/>
    <lineage>
        <taxon>Bacteria</taxon>
        <taxon>Bacillati</taxon>
        <taxon>Actinomycetota</taxon>
        <taxon>Actinomycetes</taxon>
        <taxon>Kitasatosporales</taxon>
        <taxon>Streptomycetaceae</taxon>
        <taxon>Streptomyces</taxon>
    </lineage>
</organism>
<dbReference type="InterPro" id="IPR050766">
    <property type="entry name" value="Bact_Lucif_Oxidored"/>
</dbReference>
<dbReference type="SUPFAM" id="SSF51679">
    <property type="entry name" value="Bacterial luciferase-like"/>
    <property type="match status" value="1"/>
</dbReference>
<name>A0A918LJH6_STRGD</name>
<proteinExistence type="predicted"/>
<dbReference type="GO" id="GO:0005829">
    <property type="term" value="C:cytosol"/>
    <property type="evidence" value="ECO:0007669"/>
    <property type="project" value="TreeGrafter"/>
</dbReference>
<feature type="domain" description="Luciferase-like" evidence="1">
    <location>
        <begin position="1"/>
        <end position="316"/>
    </location>
</feature>
<protein>
    <submittedName>
        <fullName evidence="2">Luciferase</fullName>
    </submittedName>
</protein>
<keyword evidence="3" id="KW-1185">Reference proteome</keyword>
<dbReference type="PANTHER" id="PTHR30137">
    <property type="entry name" value="LUCIFERASE-LIKE MONOOXYGENASE"/>
    <property type="match status" value="1"/>
</dbReference>